<dbReference type="EMBL" id="DYZF01000129">
    <property type="protein sequence ID" value="HJE51390.1"/>
    <property type="molecule type" value="Genomic_DNA"/>
</dbReference>
<dbReference type="PANTHER" id="PTHR30137:SF8">
    <property type="entry name" value="BLR5498 PROTEIN"/>
    <property type="match status" value="1"/>
</dbReference>
<feature type="domain" description="Luciferase-like" evidence="3">
    <location>
        <begin position="21"/>
        <end position="303"/>
    </location>
</feature>
<dbReference type="PANTHER" id="PTHR30137">
    <property type="entry name" value="LUCIFERASE-LIKE MONOOXYGENASE"/>
    <property type="match status" value="1"/>
</dbReference>
<dbReference type="Proteomes" id="UP000712713">
    <property type="component" value="Unassembled WGS sequence"/>
</dbReference>
<comment type="caution">
    <text evidence="4">The sequence shown here is derived from an EMBL/GenBank/DDBJ whole genome shotgun (WGS) entry which is preliminary data.</text>
</comment>
<protein>
    <submittedName>
        <fullName evidence="4">LLM class flavin-dependent oxidoreductase</fullName>
    </submittedName>
</protein>
<dbReference type="InterPro" id="IPR036661">
    <property type="entry name" value="Luciferase-like_sf"/>
</dbReference>
<dbReference type="NCBIfam" id="TIGR03858">
    <property type="entry name" value="LLM_2I7G"/>
    <property type="match status" value="1"/>
</dbReference>
<dbReference type="InterPro" id="IPR050766">
    <property type="entry name" value="Bact_Lucif_Oxidored"/>
</dbReference>
<evidence type="ECO:0000313" key="5">
    <source>
        <dbReference type="Proteomes" id="UP000712713"/>
    </source>
</evidence>
<dbReference type="InterPro" id="IPR022290">
    <property type="entry name" value="LLM_Atu2307-like"/>
</dbReference>
<sequence>MNLEFGIDTFGDVTSGLDGALLPHDQVVRNVVDEGVLADQVGLDAIGIGEHHRDDYAVSSPEMVLAAIAARTSRLKLASAVTVLSSDDPVRVWERFSTLDAISSGRAEIVVGRGSFIESFPLFGYDLKDYEGLFEEKLAMFAQLIQRGPQTWDGTYAQSLDNVELYPTMDRTLKTWVAVGGSPQSVVRAASHGLPLMLAIIGGPVERFAPFADLYRRALSELGKDELPIGFHSPGLIAKTDDEARERLATHWLEVSTRIGAERGWGRMTRDHFDNEVDHGALFVGSPETVATKIADGMKAVGAERFQLKISNGRLPHEYIMDSIELYGTEVVPLVKDILSES</sequence>
<dbReference type="GO" id="GO:0005829">
    <property type="term" value="C:cytosol"/>
    <property type="evidence" value="ECO:0007669"/>
    <property type="project" value="TreeGrafter"/>
</dbReference>
<proteinExistence type="predicted"/>
<evidence type="ECO:0000256" key="2">
    <source>
        <dbReference type="ARBA" id="ARBA00023033"/>
    </source>
</evidence>
<dbReference type="GO" id="GO:0016705">
    <property type="term" value="F:oxidoreductase activity, acting on paired donors, with incorporation or reduction of molecular oxygen"/>
    <property type="evidence" value="ECO:0007669"/>
    <property type="project" value="InterPro"/>
</dbReference>
<dbReference type="GO" id="GO:0004497">
    <property type="term" value="F:monooxygenase activity"/>
    <property type="evidence" value="ECO:0007669"/>
    <property type="project" value="UniProtKB-KW"/>
</dbReference>
<reference evidence="4" key="2">
    <citation type="submission" date="2021-09" db="EMBL/GenBank/DDBJ databases">
        <authorList>
            <person name="Gilroy R."/>
        </authorList>
    </citation>
    <scope>NUCLEOTIDE SEQUENCE</scope>
    <source>
        <strain evidence="4">ChiGjej3B3-7470</strain>
    </source>
</reference>
<keyword evidence="1" id="KW-0560">Oxidoreductase</keyword>
<evidence type="ECO:0000313" key="4">
    <source>
        <dbReference type="EMBL" id="HJE51390.1"/>
    </source>
</evidence>
<evidence type="ECO:0000256" key="1">
    <source>
        <dbReference type="ARBA" id="ARBA00023002"/>
    </source>
</evidence>
<dbReference type="AlphaFoldDB" id="A0A921EPN2"/>
<evidence type="ECO:0000259" key="3">
    <source>
        <dbReference type="Pfam" id="PF00296"/>
    </source>
</evidence>
<reference evidence="4" key="1">
    <citation type="journal article" date="2021" name="PeerJ">
        <title>Extensive microbial diversity within the chicken gut microbiome revealed by metagenomics and culture.</title>
        <authorList>
            <person name="Gilroy R."/>
            <person name="Ravi A."/>
            <person name="Getino M."/>
            <person name="Pursley I."/>
            <person name="Horton D.L."/>
            <person name="Alikhan N.F."/>
            <person name="Baker D."/>
            <person name="Gharbi K."/>
            <person name="Hall N."/>
            <person name="Watson M."/>
            <person name="Adriaenssens E.M."/>
            <person name="Foster-Nyarko E."/>
            <person name="Jarju S."/>
            <person name="Secka A."/>
            <person name="Antonio M."/>
            <person name="Oren A."/>
            <person name="Chaudhuri R.R."/>
            <person name="La Ragione R."/>
            <person name="Hildebrand F."/>
            <person name="Pallen M.J."/>
        </authorList>
    </citation>
    <scope>NUCLEOTIDE SEQUENCE</scope>
    <source>
        <strain evidence="4">ChiGjej3B3-7470</strain>
    </source>
</reference>
<accession>A0A921EPN2</accession>
<dbReference type="SUPFAM" id="SSF51679">
    <property type="entry name" value="Bacterial luciferase-like"/>
    <property type="match status" value="1"/>
</dbReference>
<dbReference type="Pfam" id="PF00296">
    <property type="entry name" value="Bac_luciferase"/>
    <property type="match status" value="1"/>
</dbReference>
<keyword evidence="2" id="KW-0503">Monooxygenase</keyword>
<organism evidence="4 5">
    <name type="scientific">Tessaracoccus flavescens</name>
    <dbReference type="NCBI Taxonomy" id="399497"/>
    <lineage>
        <taxon>Bacteria</taxon>
        <taxon>Bacillati</taxon>
        <taxon>Actinomycetota</taxon>
        <taxon>Actinomycetes</taxon>
        <taxon>Propionibacteriales</taxon>
        <taxon>Propionibacteriaceae</taxon>
        <taxon>Tessaracoccus</taxon>
    </lineage>
</organism>
<gene>
    <name evidence="4" type="ORF">K8V15_05345</name>
</gene>
<name>A0A921EPN2_9ACTN</name>
<dbReference type="Gene3D" id="3.20.20.30">
    <property type="entry name" value="Luciferase-like domain"/>
    <property type="match status" value="1"/>
</dbReference>
<dbReference type="InterPro" id="IPR011251">
    <property type="entry name" value="Luciferase-like_dom"/>
</dbReference>